<dbReference type="OrthoDB" id="8927943at2"/>
<evidence type="ECO:0000256" key="5">
    <source>
        <dbReference type="PROSITE-ProRule" id="PRU01091"/>
    </source>
</evidence>
<evidence type="ECO:0000259" key="7">
    <source>
        <dbReference type="PROSITE" id="PS51755"/>
    </source>
</evidence>
<proteinExistence type="predicted"/>
<dbReference type="SMART" id="SM00862">
    <property type="entry name" value="Trans_reg_C"/>
    <property type="match status" value="1"/>
</dbReference>
<keyword evidence="3 5" id="KW-0238">DNA-binding</keyword>
<dbReference type="Gene3D" id="1.10.10.10">
    <property type="entry name" value="Winged helix-like DNA-binding domain superfamily/Winged helix DNA-binding domain"/>
    <property type="match status" value="1"/>
</dbReference>
<dbReference type="InterPro" id="IPR036388">
    <property type="entry name" value="WH-like_DNA-bd_sf"/>
</dbReference>
<dbReference type="Pfam" id="PF00486">
    <property type="entry name" value="Trans_reg_C"/>
    <property type="match status" value="1"/>
</dbReference>
<sequence length="252" mass="27297">MTITLDRPTTARYATSARTGHRDGSTARPQGSEEGVTITLSVTLPAGTGDVESALIADDLRTHAQHLVTTRGGRTTVAVNSPNTFSATGPAARNARTLPPRSRSAAAVSPLRPRRAGIVSPNSPARRDAETARRRALQATAVSPSSPSIAVEDSLVIDLFGRRVRIDGQDVDFTYKEFELLAQLARSSRRTISREELMETVWAESPEDTGERTVDVHVRRVRTKLGRYRRLISTVRGSGYRLDPGSDVAILG</sequence>
<keyword evidence="4" id="KW-0804">Transcription</keyword>
<dbReference type="GO" id="GO:0032993">
    <property type="term" value="C:protein-DNA complex"/>
    <property type="evidence" value="ECO:0007669"/>
    <property type="project" value="TreeGrafter"/>
</dbReference>
<evidence type="ECO:0000256" key="3">
    <source>
        <dbReference type="ARBA" id="ARBA00023125"/>
    </source>
</evidence>
<feature type="region of interest" description="Disordered" evidence="6">
    <location>
        <begin position="81"/>
        <end position="134"/>
    </location>
</feature>
<keyword evidence="2" id="KW-0805">Transcription regulation</keyword>
<feature type="region of interest" description="Disordered" evidence="6">
    <location>
        <begin position="1"/>
        <end position="34"/>
    </location>
</feature>
<name>A0A2A3YKM6_9MICO</name>
<dbReference type="RefSeq" id="WP_096196890.1">
    <property type="nucleotide sequence ID" value="NZ_NRGR01000012.1"/>
</dbReference>
<gene>
    <name evidence="8" type="ORF">CIK66_07345</name>
</gene>
<dbReference type="SUPFAM" id="SSF46894">
    <property type="entry name" value="C-terminal effector domain of the bipartite response regulators"/>
    <property type="match status" value="1"/>
</dbReference>
<dbReference type="GO" id="GO:0000156">
    <property type="term" value="F:phosphorelay response regulator activity"/>
    <property type="evidence" value="ECO:0007669"/>
    <property type="project" value="TreeGrafter"/>
</dbReference>
<evidence type="ECO:0000313" key="9">
    <source>
        <dbReference type="Proteomes" id="UP000218598"/>
    </source>
</evidence>
<evidence type="ECO:0000256" key="1">
    <source>
        <dbReference type="ARBA" id="ARBA00022553"/>
    </source>
</evidence>
<evidence type="ECO:0000256" key="2">
    <source>
        <dbReference type="ARBA" id="ARBA00023015"/>
    </source>
</evidence>
<keyword evidence="9" id="KW-1185">Reference proteome</keyword>
<dbReference type="PANTHER" id="PTHR48111">
    <property type="entry name" value="REGULATOR OF RPOS"/>
    <property type="match status" value="1"/>
</dbReference>
<comment type="caution">
    <text evidence="8">The sequence shown here is derived from an EMBL/GenBank/DDBJ whole genome shotgun (WGS) entry which is preliminary data.</text>
</comment>
<dbReference type="GO" id="GO:0006355">
    <property type="term" value="P:regulation of DNA-templated transcription"/>
    <property type="evidence" value="ECO:0007669"/>
    <property type="project" value="InterPro"/>
</dbReference>
<evidence type="ECO:0000313" key="8">
    <source>
        <dbReference type="EMBL" id="PCC39779.1"/>
    </source>
</evidence>
<dbReference type="EMBL" id="NRGR01000012">
    <property type="protein sequence ID" value="PCC39779.1"/>
    <property type="molecule type" value="Genomic_DNA"/>
</dbReference>
<reference evidence="8 9" key="1">
    <citation type="journal article" date="2017" name="Elife">
        <title>Extensive horizontal gene transfer in cheese-associated bacteria.</title>
        <authorList>
            <person name="Bonham K.S."/>
            <person name="Wolfe B.E."/>
            <person name="Dutton R.J."/>
        </authorList>
    </citation>
    <scope>NUCLEOTIDE SEQUENCE [LARGE SCALE GENOMIC DNA]</scope>
    <source>
        <strain evidence="8 9">341_9</strain>
    </source>
</reference>
<dbReference type="InterPro" id="IPR016032">
    <property type="entry name" value="Sig_transdc_resp-reg_C-effctor"/>
</dbReference>
<protein>
    <submittedName>
        <fullName evidence="8">Transcriptional regulator</fullName>
    </submittedName>
</protein>
<feature type="DNA-binding region" description="OmpR/PhoB-type" evidence="5">
    <location>
        <begin position="146"/>
        <end position="244"/>
    </location>
</feature>
<evidence type="ECO:0000256" key="6">
    <source>
        <dbReference type="SAM" id="MobiDB-lite"/>
    </source>
</evidence>
<dbReference type="GO" id="GO:0005829">
    <property type="term" value="C:cytosol"/>
    <property type="evidence" value="ECO:0007669"/>
    <property type="project" value="TreeGrafter"/>
</dbReference>
<keyword evidence="1" id="KW-0597">Phosphoprotein</keyword>
<dbReference type="CDD" id="cd00383">
    <property type="entry name" value="trans_reg_C"/>
    <property type="match status" value="1"/>
</dbReference>
<dbReference type="InterPro" id="IPR001867">
    <property type="entry name" value="OmpR/PhoB-type_DNA-bd"/>
</dbReference>
<dbReference type="AlphaFoldDB" id="A0A2A3YKM6"/>
<dbReference type="GO" id="GO:0000976">
    <property type="term" value="F:transcription cis-regulatory region binding"/>
    <property type="evidence" value="ECO:0007669"/>
    <property type="project" value="TreeGrafter"/>
</dbReference>
<dbReference type="InterPro" id="IPR039420">
    <property type="entry name" value="WalR-like"/>
</dbReference>
<organism evidence="8 9">
    <name type="scientific">Brachybacterium alimentarium</name>
    <dbReference type="NCBI Taxonomy" id="47845"/>
    <lineage>
        <taxon>Bacteria</taxon>
        <taxon>Bacillati</taxon>
        <taxon>Actinomycetota</taxon>
        <taxon>Actinomycetes</taxon>
        <taxon>Micrococcales</taxon>
        <taxon>Dermabacteraceae</taxon>
        <taxon>Brachybacterium</taxon>
    </lineage>
</organism>
<feature type="domain" description="OmpR/PhoB-type" evidence="7">
    <location>
        <begin position="146"/>
        <end position="244"/>
    </location>
</feature>
<dbReference type="Proteomes" id="UP000218598">
    <property type="component" value="Unassembled WGS sequence"/>
</dbReference>
<accession>A0A2A3YKM6</accession>
<evidence type="ECO:0000256" key="4">
    <source>
        <dbReference type="ARBA" id="ARBA00023163"/>
    </source>
</evidence>
<dbReference type="PROSITE" id="PS51755">
    <property type="entry name" value="OMPR_PHOB"/>
    <property type="match status" value="1"/>
</dbReference>
<dbReference type="PANTHER" id="PTHR48111:SF4">
    <property type="entry name" value="DNA-BINDING DUAL TRANSCRIPTIONAL REGULATOR OMPR"/>
    <property type="match status" value="1"/>
</dbReference>